<comment type="caution">
    <text evidence="1">The sequence shown here is derived from an EMBL/GenBank/DDBJ whole genome shotgun (WGS) entry which is preliminary data.</text>
</comment>
<keyword evidence="2" id="KW-1185">Reference proteome</keyword>
<gene>
    <name evidence="1" type="ORF">BLNAU_7537</name>
</gene>
<name>A0ABQ9Y1P0_9EUKA</name>
<protein>
    <submittedName>
        <fullName evidence="1">Uncharacterized protein</fullName>
    </submittedName>
</protein>
<accession>A0ABQ9Y1P0</accession>
<dbReference type="EMBL" id="JARBJD010000045">
    <property type="protein sequence ID" value="KAK2957638.1"/>
    <property type="molecule type" value="Genomic_DNA"/>
</dbReference>
<evidence type="ECO:0000313" key="2">
    <source>
        <dbReference type="Proteomes" id="UP001281761"/>
    </source>
</evidence>
<reference evidence="1 2" key="1">
    <citation type="journal article" date="2022" name="bioRxiv">
        <title>Genomics of Preaxostyla Flagellates Illuminates Evolutionary Transitions and the Path Towards Mitochondrial Loss.</title>
        <authorList>
            <person name="Novak L.V.F."/>
            <person name="Treitli S.C."/>
            <person name="Pyrih J."/>
            <person name="Halakuc P."/>
            <person name="Pipaliya S.V."/>
            <person name="Vacek V."/>
            <person name="Brzon O."/>
            <person name="Soukal P."/>
            <person name="Eme L."/>
            <person name="Dacks J.B."/>
            <person name="Karnkowska A."/>
            <person name="Elias M."/>
            <person name="Hampl V."/>
        </authorList>
    </citation>
    <scope>NUCLEOTIDE SEQUENCE [LARGE SCALE GENOMIC DNA]</scope>
    <source>
        <strain evidence="1">NAU3</strain>
        <tissue evidence="1">Gut</tissue>
    </source>
</reference>
<proteinExistence type="predicted"/>
<organism evidence="1 2">
    <name type="scientific">Blattamonas nauphoetae</name>
    <dbReference type="NCBI Taxonomy" id="2049346"/>
    <lineage>
        <taxon>Eukaryota</taxon>
        <taxon>Metamonada</taxon>
        <taxon>Preaxostyla</taxon>
        <taxon>Oxymonadida</taxon>
        <taxon>Blattamonas</taxon>
    </lineage>
</organism>
<dbReference type="Proteomes" id="UP001281761">
    <property type="component" value="Unassembled WGS sequence"/>
</dbReference>
<evidence type="ECO:0000313" key="1">
    <source>
        <dbReference type="EMBL" id="KAK2957638.1"/>
    </source>
</evidence>
<sequence length="344" mass="39896">MTVIDTKIDASTDYQCPDCSAFLNWDYKRFDSELKRAVVFQSLVATVKIHPVLDDSLERKAVRFLEHVHPDRIESTDAFLNRFTSLLDNSWPEFVQSIVVLISSPSKAIAAAAMKILDTLFWNSSANNRLTLVSADLIPQLVINLNPLSLSFSDAFDIHTCLMTSILRSLWLATPESLARLEIEDENEQLAVRETVFQQVLIPSERYTCHLCMNRFSIIDGELSRYFLLILGLILRISPFHQPTMDVVLQMPVVLTSPSCLAFFEDEVSIWNFLREIYNAQWEWNKRKGGKRQIWNNVHRMLRMEGIEDVIEEKLQNHKNEYGRAIVEKSIRWNNFLGMDLPWR</sequence>